<protein>
    <submittedName>
        <fullName evidence="3">M protein, serotype 2.1, putative</fullName>
    </submittedName>
</protein>
<keyword evidence="4" id="KW-1185">Reference proteome</keyword>
<dbReference type="RefSeq" id="XP_002778578.1">
    <property type="nucleotide sequence ID" value="XM_002778532.1"/>
</dbReference>
<dbReference type="Pfam" id="PF25764">
    <property type="entry name" value="KIF21A_4th"/>
    <property type="match status" value="1"/>
</dbReference>
<feature type="region of interest" description="Disordered" evidence="2">
    <location>
        <begin position="319"/>
        <end position="349"/>
    </location>
</feature>
<evidence type="ECO:0000256" key="1">
    <source>
        <dbReference type="SAM" id="Coils"/>
    </source>
</evidence>
<evidence type="ECO:0000313" key="4">
    <source>
        <dbReference type="Proteomes" id="UP000007800"/>
    </source>
</evidence>
<feature type="compositionally biased region" description="Low complexity" evidence="2">
    <location>
        <begin position="331"/>
        <end position="342"/>
    </location>
</feature>
<dbReference type="Proteomes" id="UP000007800">
    <property type="component" value="Unassembled WGS sequence"/>
</dbReference>
<gene>
    <name evidence="3" type="ORF">Pmar_PMAR007781</name>
</gene>
<sequence length="473" mass="53879">MILLHIGFGEEADHRIHGSMAPPEETGLDTSSVDGDTTSTSSAGDVTDRLAKHLELDESNLSELIGMVGEGGEHRGDGEEEDLAGAVEALLHATSDWMDNKNGGEGKVEGGDSLRRSIAAQERHLQGLRDEHESHTAMQQAYLEKIRMYEGMVEKANKEKEELAAQINAKKSDRKMTELLERKQRDNQRMLDQQQKEMQQLRRELSSIQKAKDRCGQEVVRLEKELSMAKAEKVRIQKQRKEHDEAHRKILQDRDRVINQLKRIQAKKTLEAKKNADVLSRRPRKTVILCAQSNKKTVTTLTVRNETLLKQLNALKEAQKRRVDSRKKSLGPAAQVRQQQRARGQKKGPGAELSCIKIWLNDLLDRQMARDGASESAEKLSEELDELEKRLDSQRRYIIELEAKVDDAEGLKNRRKSQERYHAELLDAQENLDSMSAQWSVMQRRYIELTDPSNRLAHPGYFWQGAFRGGVKS</sequence>
<dbReference type="InParanoid" id="C5KYU5"/>
<feature type="coiled-coil region" evidence="1">
    <location>
        <begin position="146"/>
        <end position="249"/>
    </location>
</feature>
<feature type="compositionally biased region" description="Low complexity" evidence="2">
    <location>
        <begin position="29"/>
        <end position="44"/>
    </location>
</feature>
<reference evidence="3 4" key="1">
    <citation type="submission" date="2008-07" db="EMBL/GenBank/DDBJ databases">
        <authorList>
            <person name="El-Sayed N."/>
            <person name="Caler E."/>
            <person name="Inman J."/>
            <person name="Amedeo P."/>
            <person name="Hass B."/>
            <person name="Wortman J."/>
        </authorList>
    </citation>
    <scope>NUCLEOTIDE SEQUENCE [LARGE SCALE GENOMIC DNA]</scope>
    <source>
        <strain evidence="4">ATCC 50983 / TXsc</strain>
    </source>
</reference>
<keyword evidence="1" id="KW-0175">Coiled coil</keyword>
<feature type="region of interest" description="Disordered" evidence="2">
    <location>
        <begin position="14"/>
        <end position="44"/>
    </location>
</feature>
<organism evidence="4">
    <name type="scientific">Perkinsus marinus (strain ATCC 50983 / TXsc)</name>
    <dbReference type="NCBI Taxonomy" id="423536"/>
    <lineage>
        <taxon>Eukaryota</taxon>
        <taxon>Sar</taxon>
        <taxon>Alveolata</taxon>
        <taxon>Perkinsozoa</taxon>
        <taxon>Perkinsea</taxon>
        <taxon>Perkinsida</taxon>
        <taxon>Perkinsidae</taxon>
        <taxon>Perkinsus</taxon>
    </lineage>
</organism>
<evidence type="ECO:0000313" key="3">
    <source>
        <dbReference type="EMBL" id="EER10373.1"/>
    </source>
</evidence>
<name>C5KYU5_PERM5</name>
<accession>C5KYU5</accession>
<dbReference type="AlphaFoldDB" id="C5KYU5"/>
<evidence type="ECO:0000256" key="2">
    <source>
        <dbReference type="SAM" id="MobiDB-lite"/>
    </source>
</evidence>
<feature type="coiled-coil region" evidence="1">
    <location>
        <begin position="370"/>
        <end position="438"/>
    </location>
</feature>
<dbReference type="EMBL" id="GG677534">
    <property type="protein sequence ID" value="EER10373.1"/>
    <property type="molecule type" value="Genomic_DNA"/>
</dbReference>
<dbReference type="GeneID" id="9038129"/>
<proteinExistence type="predicted"/>